<reference evidence="1" key="1">
    <citation type="submission" date="2022-09" db="EMBL/GenBank/DDBJ databases">
        <title>Complete Genomes of Fervidibacillus albus and Fervidibacillus halotolerans isolated from tidal flat sediments.</title>
        <authorList>
            <person name="Kwon K.K."/>
            <person name="Yang S.-H."/>
            <person name="Park M.J."/>
            <person name="Oh H.-M."/>
        </authorList>
    </citation>
    <scope>NUCLEOTIDE SEQUENCE</scope>
    <source>
        <strain evidence="1">MEBiC13591</strain>
    </source>
</reference>
<dbReference type="EMBL" id="CP106878">
    <property type="protein sequence ID" value="WAA10591.1"/>
    <property type="molecule type" value="Genomic_DNA"/>
</dbReference>
<dbReference type="InterPro" id="IPR019658">
    <property type="entry name" value="DUF2515"/>
</dbReference>
<dbReference type="KEGG" id="faf:OE104_04530"/>
<organism evidence="1 2">
    <name type="scientific">Fervidibacillus albus</name>
    <dbReference type="NCBI Taxonomy" id="2980026"/>
    <lineage>
        <taxon>Bacteria</taxon>
        <taxon>Bacillati</taxon>
        <taxon>Bacillota</taxon>
        <taxon>Bacilli</taxon>
        <taxon>Bacillales</taxon>
        <taxon>Bacillaceae</taxon>
        <taxon>Fervidibacillus</taxon>
    </lineage>
</organism>
<evidence type="ECO:0000313" key="1">
    <source>
        <dbReference type="EMBL" id="WAA10591.1"/>
    </source>
</evidence>
<dbReference type="Pfam" id="PF10720">
    <property type="entry name" value="DUF2515"/>
    <property type="match status" value="1"/>
</dbReference>
<accession>A0A9E8RWE7</accession>
<name>A0A9E8RWE7_9BACI</name>
<protein>
    <submittedName>
        <fullName evidence="1">DUF2515 domain-containing protein</fullName>
    </submittedName>
</protein>
<keyword evidence="2" id="KW-1185">Reference proteome</keyword>
<evidence type="ECO:0000313" key="2">
    <source>
        <dbReference type="Proteomes" id="UP001164718"/>
    </source>
</evidence>
<dbReference type="AlphaFoldDB" id="A0A9E8RWE7"/>
<dbReference type="Proteomes" id="UP001164718">
    <property type="component" value="Chromosome"/>
</dbReference>
<gene>
    <name evidence="1" type="ORF">OE104_04530</name>
</gene>
<sequence length="318" mass="38372">MDEEMLVKIIQLKTKNGNLDNISRTRLYESFYFQHPEIKWALLAGFVSRNAGWSMCDLKGDVFSKILSRTYADRLFLTYERANWLIFQDAFPQLLVYHYSTIFGQPMFHLLEKFHVSSFMRREWNTFWHRKDGDRLMTALIINEQNVIQQPVITHPLFRKNVFQSLPYIGQDFLHYSIVIFPTLQGELYGATVKKFVKVGERIELGKTLAEILFRPELHSLFLDFIRKTPHTGSRNDYEQYFSTRPRRTTPYLRIAYPLVHHTELMETTWDEREKINLDWFDSPKRKKPVQITNWYKRKRKEMEMMASFQQWFHSHFF</sequence>
<dbReference type="RefSeq" id="WP_275418386.1">
    <property type="nucleotide sequence ID" value="NZ_CP106878.1"/>
</dbReference>
<proteinExistence type="predicted"/>